<dbReference type="EMBL" id="MU069671">
    <property type="protein sequence ID" value="KAF5836188.1"/>
    <property type="molecule type" value="Genomic_DNA"/>
</dbReference>
<feature type="chain" id="PRO_5046770858" description="Secreted protein" evidence="1">
    <location>
        <begin position="29"/>
        <end position="118"/>
    </location>
</feature>
<feature type="signal peptide" evidence="1">
    <location>
        <begin position="1"/>
        <end position="28"/>
    </location>
</feature>
<evidence type="ECO:0000256" key="1">
    <source>
        <dbReference type="SAM" id="SignalP"/>
    </source>
</evidence>
<evidence type="ECO:0000313" key="3">
    <source>
        <dbReference type="Proteomes" id="UP000815325"/>
    </source>
</evidence>
<keyword evidence="3" id="KW-1185">Reference proteome</keyword>
<accession>A0ABQ7GNM8</accession>
<keyword evidence="1" id="KW-0732">Signal</keyword>
<comment type="caution">
    <text evidence="2">The sequence shown here is derived from an EMBL/GenBank/DDBJ whole genome shotgun (WGS) entry which is preliminary data.</text>
</comment>
<protein>
    <recommendedName>
        <fullName evidence="4">Secreted protein</fullName>
    </recommendedName>
</protein>
<name>A0ABQ7GNM8_DUNSA</name>
<dbReference type="Proteomes" id="UP000815325">
    <property type="component" value="Unassembled WGS sequence"/>
</dbReference>
<proteinExistence type="predicted"/>
<gene>
    <name evidence="2" type="ORF">DUNSADRAFT_6297</name>
</gene>
<evidence type="ECO:0000313" key="2">
    <source>
        <dbReference type="EMBL" id="KAF5836188.1"/>
    </source>
</evidence>
<sequence length="118" mass="12937">MGCLAAPHCNPMGAWPFACLLFFPCRTCRKVGCLAAPALSHLPENGMPCRTCLATPAAKWDTSSPTALPHLPVAHGFPCRTSRQMGHLVTFLRHKVPCCTCQHRQLKLNKACNQTRQV</sequence>
<organism evidence="2 3">
    <name type="scientific">Dunaliella salina</name>
    <name type="common">Green alga</name>
    <name type="synonym">Protococcus salinus</name>
    <dbReference type="NCBI Taxonomy" id="3046"/>
    <lineage>
        <taxon>Eukaryota</taxon>
        <taxon>Viridiplantae</taxon>
        <taxon>Chlorophyta</taxon>
        <taxon>core chlorophytes</taxon>
        <taxon>Chlorophyceae</taxon>
        <taxon>CS clade</taxon>
        <taxon>Chlamydomonadales</taxon>
        <taxon>Dunaliellaceae</taxon>
        <taxon>Dunaliella</taxon>
    </lineage>
</organism>
<evidence type="ECO:0008006" key="4">
    <source>
        <dbReference type="Google" id="ProtNLM"/>
    </source>
</evidence>
<reference evidence="2" key="1">
    <citation type="submission" date="2017-08" db="EMBL/GenBank/DDBJ databases">
        <authorList>
            <person name="Polle J.E."/>
            <person name="Barry K."/>
            <person name="Cushman J."/>
            <person name="Schmutz J."/>
            <person name="Tran D."/>
            <person name="Hathwaick L.T."/>
            <person name="Yim W.C."/>
            <person name="Jenkins J."/>
            <person name="Mckie-Krisberg Z.M."/>
            <person name="Prochnik S."/>
            <person name="Lindquist E."/>
            <person name="Dockter R.B."/>
            <person name="Adam C."/>
            <person name="Molina H."/>
            <person name="Bunkerborg J."/>
            <person name="Jin E."/>
            <person name="Buchheim M."/>
            <person name="Magnuson J."/>
        </authorList>
    </citation>
    <scope>NUCLEOTIDE SEQUENCE</scope>
    <source>
        <strain evidence="2">CCAP 19/18</strain>
    </source>
</reference>